<dbReference type="Pfam" id="PF13650">
    <property type="entry name" value="Asp_protease_2"/>
    <property type="match status" value="1"/>
</dbReference>
<keyword evidence="1" id="KW-0378">Hydrolase</keyword>
<comment type="caution">
    <text evidence="1">The sequence shown here is derived from an EMBL/GenBank/DDBJ whole genome shotgun (WGS) entry which is preliminary data.</text>
</comment>
<reference evidence="1 2" key="1">
    <citation type="submission" date="2014-12" db="EMBL/GenBank/DDBJ databases">
        <title>Genome sequence of Flavobacterium beibuense RSKm HC5.</title>
        <authorList>
            <person name="Kim J.F."/>
            <person name="Song J.Y."/>
            <person name="Kwak M.-J."/>
            <person name="Lee S.-W."/>
        </authorList>
    </citation>
    <scope>NUCLEOTIDE SEQUENCE [LARGE SCALE GENOMIC DNA]</scope>
    <source>
        <strain evidence="1 2">RSKm HC5</strain>
    </source>
</reference>
<proteinExistence type="predicted"/>
<gene>
    <name evidence="1" type="ORF">NU09_1029</name>
</gene>
<keyword evidence="1" id="KW-0645">Protease</keyword>
<dbReference type="Proteomes" id="UP000289775">
    <property type="component" value="Unassembled WGS sequence"/>
</dbReference>
<dbReference type="AlphaFoldDB" id="A0A444WF25"/>
<dbReference type="RefSeq" id="WP_129750182.1">
    <property type="nucleotide sequence ID" value="NZ_JUIW01000003.1"/>
</dbReference>
<keyword evidence="2" id="KW-1185">Reference proteome</keyword>
<dbReference type="EMBL" id="JUIW01000003">
    <property type="protein sequence ID" value="RYJ44419.1"/>
    <property type="molecule type" value="Genomic_DNA"/>
</dbReference>
<organism evidence="1 2">
    <name type="scientific">Flavobacterium beibuense</name>
    <dbReference type="NCBI Taxonomy" id="657326"/>
    <lineage>
        <taxon>Bacteria</taxon>
        <taxon>Pseudomonadati</taxon>
        <taxon>Bacteroidota</taxon>
        <taxon>Flavobacteriia</taxon>
        <taxon>Flavobacteriales</taxon>
        <taxon>Flavobacteriaceae</taxon>
        <taxon>Flavobacterium</taxon>
    </lineage>
</organism>
<sequence length="425" mass="48370">MTRFITLLFVLLVIFGCAVKTDDGLSQKRYNKINAYLDEKDFFHARDTFNYYKLEIAKPQRLILEAFIDNAFNDPESSNKVIDEIFEKYPDVVNDSVKQKLLEVQQGNYVHLYHYEKANQTVKEILDNYSGILSKDEIDDYKNSQIIWTALSGQPKQEVIIQRNTTLAIKRDVAQLANLTVQANGIDTDFIFDTGANISTVTQSTAKKLNMKMLDGSIQVGAITGLTVQSQLAICPEFTLGDITVKNAVFLVFPDEALAFPQINYQINGILGYPVIEAMKQITITQKEEFIVPKVPVQYPLRNMALDFLNPVICIEGEHYTFDSGAVGTSLYNRFFFKHREAIQGKYQETDLNFGGAGGTLSKRGYFISFEPEIEGRKIVLDSVQVFTENIGDKPNMYYGNIGQDVIKQFNKMTINFKYMYIKFD</sequence>
<evidence type="ECO:0000313" key="2">
    <source>
        <dbReference type="Proteomes" id="UP000289775"/>
    </source>
</evidence>
<dbReference type="Gene3D" id="2.40.70.10">
    <property type="entry name" value="Acid Proteases"/>
    <property type="match status" value="1"/>
</dbReference>
<dbReference type="GO" id="GO:0008233">
    <property type="term" value="F:peptidase activity"/>
    <property type="evidence" value="ECO:0007669"/>
    <property type="project" value="UniProtKB-KW"/>
</dbReference>
<protein>
    <submittedName>
        <fullName evidence="1">Asp_protease_2 domain containing protein</fullName>
    </submittedName>
</protein>
<dbReference type="CDD" id="cd05483">
    <property type="entry name" value="retropepsin_like_bacteria"/>
    <property type="match status" value="1"/>
</dbReference>
<dbReference type="InterPro" id="IPR034122">
    <property type="entry name" value="Retropepsin-like_bacterial"/>
</dbReference>
<dbReference type="OrthoDB" id="622881at2"/>
<dbReference type="PROSITE" id="PS51257">
    <property type="entry name" value="PROKAR_LIPOPROTEIN"/>
    <property type="match status" value="1"/>
</dbReference>
<evidence type="ECO:0000313" key="1">
    <source>
        <dbReference type="EMBL" id="RYJ44419.1"/>
    </source>
</evidence>
<dbReference type="GO" id="GO:0006508">
    <property type="term" value="P:proteolysis"/>
    <property type="evidence" value="ECO:0007669"/>
    <property type="project" value="UniProtKB-KW"/>
</dbReference>
<dbReference type="InterPro" id="IPR021109">
    <property type="entry name" value="Peptidase_aspartic_dom_sf"/>
</dbReference>
<dbReference type="SUPFAM" id="SSF50630">
    <property type="entry name" value="Acid proteases"/>
    <property type="match status" value="1"/>
</dbReference>
<accession>A0A444WF25</accession>
<name>A0A444WF25_9FLAO</name>